<proteinExistence type="predicted"/>
<accession>A0ACC2EPG3</accession>
<evidence type="ECO:0000313" key="2">
    <source>
        <dbReference type="Proteomes" id="UP001162992"/>
    </source>
</evidence>
<dbReference type="Proteomes" id="UP001162992">
    <property type="component" value="Chromosome 1"/>
</dbReference>
<protein>
    <submittedName>
        <fullName evidence="1">Uncharacterized protein</fullName>
    </submittedName>
</protein>
<keyword evidence="2" id="KW-1185">Reference proteome</keyword>
<evidence type="ECO:0000313" key="1">
    <source>
        <dbReference type="EMBL" id="KAJ7568377.1"/>
    </source>
</evidence>
<organism evidence="1 2">
    <name type="scientific">Diphasiastrum complanatum</name>
    <name type="common">Issler's clubmoss</name>
    <name type="synonym">Lycopodium complanatum</name>
    <dbReference type="NCBI Taxonomy" id="34168"/>
    <lineage>
        <taxon>Eukaryota</taxon>
        <taxon>Viridiplantae</taxon>
        <taxon>Streptophyta</taxon>
        <taxon>Embryophyta</taxon>
        <taxon>Tracheophyta</taxon>
        <taxon>Lycopodiopsida</taxon>
        <taxon>Lycopodiales</taxon>
        <taxon>Lycopodiaceae</taxon>
        <taxon>Lycopodioideae</taxon>
        <taxon>Diphasiastrum</taxon>
    </lineage>
</organism>
<dbReference type="EMBL" id="CM055092">
    <property type="protein sequence ID" value="KAJ7568377.1"/>
    <property type="molecule type" value="Genomic_DNA"/>
</dbReference>
<comment type="caution">
    <text evidence="1">The sequence shown here is derived from an EMBL/GenBank/DDBJ whole genome shotgun (WGS) entry which is preliminary data.</text>
</comment>
<gene>
    <name evidence="1" type="ORF">O6H91_01G029900</name>
</gene>
<name>A0ACC2EPG3_DIPCM</name>
<reference evidence="2" key="1">
    <citation type="journal article" date="2024" name="Proc. Natl. Acad. Sci. U.S.A.">
        <title>Extraordinary preservation of gene collinearity over three hundred million years revealed in homosporous lycophytes.</title>
        <authorList>
            <person name="Li C."/>
            <person name="Wickell D."/>
            <person name="Kuo L.Y."/>
            <person name="Chen X."/>
            <person name="Nie B."/>
            <person name="Liao X."/>
            <person name="Peng D."/>
            <person name="Ji J."/>
            <person name="Jenkins J."/>
            <person name="Williams M."/>
            <person name="Shu S."/>
            <person name="Plott C."/>
            <person name="Barry K."/>
            <person name="Rajasekar S."/>
            <person name="Grimwood J."/>
            <person name="Han X."/>
            <person name="Sun S."/>
            <person name="Hou Z."/>
            <person name="He W."/>
            <person name="Dai G."/>
            <person name="Sun C."/>
            <person name="Schmutz J."/>
            <person name="Leebens-Mack J.H."/>
            <person name="Li F.W."/>
            <person name="Wang L."/>
        </authorList>
    </citation>
    <scope>NUCLEOTIDE SEQUENCE [LARGE SCALE GENOMIC DNA]</scope>
    <source>
        <strain evidence="2">cv. PW_Plant_1</strain>
    </source>
</reference>
<sequence length="370" mass="40329">MVASSKQHSMAWSGVIAFLLLVLDWSRRVQGHNEAAGSSNCVSDEHLRLTAEYLPGAITVDAKSSDWNSVQGQTFSLRQAINPDASKPYPSDMTIKVAHDGRDLFFLIEVPGSFVYVEGQPHSSPSVALMFGVGDDATYHNMGGCSGITTCSSATCGGHEVDLMHFSISKAIPGRLYGANPIDIANGTGHDSFGNLNDGYAWNPHCRHYDGLGPNGFQGPGAQNDWRGAWTHSSIKNNYGLVSMDHPYGQLGSAGIYTFELARPLRTTDRLQQDVQFTIGEVHRFAAAFWYPFNNMPWSPSQHYSVNCDWVPLEVVPASVKSSTGFSSQVVFSMSSFALVLALAALLTSVTIFFWVRTSNKLRFASIDTL</sequence>